<evidence type="ECO:0000313" key="18">
    <source>
        <dbReference type="Proteomes" id="UP000615326"/>
    </source>
</evidence>
<reference evidence="17 18" key="1">
    <citation type="journal article" date="2020" name="Int. J. Syst. Evol. Microbiol.">
        <title>Novel acetic acid bacteria from cider fermentations: Acetobacter conturbans sp. nov. and Acetobacter fallax sp. nov.</title>
        <authorList>
            <person name="Sombolestani A.S."/>
            <person name="Cleenwerck I."/>
            <person name="Cnockaert M."/>
            <person name="Borremans W."/>
            <person name="Wieme A.D."/>
            <person name="De Vuyst L."/>
            <person name="Vandamme P."/>
        </authorList>
    </citation>
    <scope>NUCLEOTIDE SEQUENCE [LARGE SCALE GENOMIC DNA]</scope>
    <source>
        <strain evidence="17 18">LMG 1637</strain>
    </source>
</reference>
<gene>
    <name evidence="17" type="ORF">GOB84_00295</name>
</gene>
<comment type="function">
    <text evidence="1">Removes C-terminal D-alanyl residues from sugar-peptide cell wall precursors.</text>
</comment>
<dbReference type="PANTHER" id="PTHR21581">
    <property type="entry name" value="D-ALANYL-D-ALANINE CARBOXYPEPTIDASE"/>
    <property type="match status" value="1"/>
</dbReference>
<dbReference type="PANTHER" id="PTHR21581:SF6">
    <property type="entry name" value="TRAFFICKING PROTEIN PARTICLE COMPLEX SUBUNIT 12"/>
    <property type="match status" value="1"/>
</dbReference>
<dbReference type="SMART" id="SM00936">
    <property type="entry name" value="PBP5_C"/>
    <property type="match status" value="1"/>
</dbReference>
<evidence type="ECO:0000256" key="11">
    <source>
        <dbReference type="ARBA" id="ARBA00023316"/>
    </source>
</evidence>
<dbReference type="SUPFAM" id="SSF69189">
    <property type="entry name" value="Penicillin-binding protein associated domain"/>
    <property type="match status" value="1"/>
</dbReference>
<dbReference type="EC" id="3.4.16.4" evidence="4"/>
<dbReference type="Gene3D" id="3.40.710.10">
    <property type="entry name" value="DD-peptidase/beta-lactamase superfamily"/>
    <property type="match status" value="1"/>
</dbReference>
<evidence type="ECO:0000256" key="8">
    <source>
        <dbReference type="ARBA" id="ARBA00022801"/>
    </source>
</evidence>
<dbReference type="GO" id="GO:0004180">
    <property type="term" value="F:carboxypeptidase activity"/>
    <property type="evidence" value="ECO:0007669"/>
    <property type="project" value="UniProtKB-KW"/>
</dbReference>
<dbReference type="SUPFAM" id="SSF56601">
    <property type="entry name" value="beta-lactamase/transpeptidase-like"/>
    <property type="match status" value="1"/>
</dbReference>
<dbReference type="PROSITE" id="PS51318">
    <property type="entry name" value="TAT"/>
    <property type="match status" value="1"/>
</dbReference>
<evidence type="ECO:0000256" key="12">
    <source>
        <dbReference type="ARBA" id="ARBA00034000"/>
    </source>
</evidence>
<accession>A0ABX0K6D6</accession>
<dbReference type="RefSeq" id="WP_173575627.1">
    <property type="nucleotide sequence ID" value="NZ_WOSW01000001.1"/>
</dbReference>
<evidence type="ECO:0000256" key="6">
    <source>
        <dbReference type="ARBA" id="ARBA00022670"/>
    </source>
</evidence>
<comment type="catalytic activity">
    <reaction evidence="12">
        <text>Preferential cleavage: (Ac)2-L-Lys-D-Ala-|-D-Ala. Also transpeptidation of peptidyl-alanyl moieties that are N-acyl substituents of D-alanine.</text>
        <dbReference type="EC" id="3.4.16.4"/>
    </reaction>
</comment>
<dbReference type="Proteomes" id="UP000615326">
    <property type="component" value="Unassembled WGS sequence"/>
</dbReference>
<evidence type="ECO:0000256" key="7">
    <source>
        <dbReference type="ARBA" id="ARBA00022729"/>
    </source>
</evidence>
<dbReference type="InterPro" id="IPR018044">
    <property type="entry name" value="Peptidase_S11"/>
</dbReference>
<evidence type="ECO:0000259" key="16">
    <source>
        <dbReference type="SMART" id="SM00936"/>
    </source>
</evidence>
<dbReference type="InterPro" id="IPR015956">
    <property type="entry name" value="Peniciliin-bd_prot_C_sf"/>
</dbReference>
<proteinExistence type="inferred from homology"/>
<feature type="signal peptide" evidence="15">
    <location>
        <begin position="1"/>
        <end position="16"/>
    </location>
</feature>
<keyword evidence="6" id="KW-0645">Protease</keyword>
<evidence type="ECO:0000256" key="10">
    <source>
        <dbReference type="ARBA" id="ARBA00022984"/>
    </source>
</evidence>
<dbReference type="Gene3D" id="2.60.410.10">
    <property type="entry name" value="D-Ala-D-Ala carboxypeptidase, C-terminal domain"/>
    <property type="match status" value="1"/>
</dbReference>
<keyword evidence="18" id="KW-1185">Reference proteome</keyword>
<dbReference type="InterPro" id="IPR001967">
    <property type="entry name" value="Peptidase_S11_N"/>
</dbReference>
<evidence type="ECO:0000256" key="9">
    <source>
        <dbReference type="ARBA" id="ARBA00022960"/>
    </source>
</evidence>
<dbReference type="InterPro" id="IPR012338">
    <property type="entry name" value="Beta-lactam/transpept-like"/>
</dbReference>
<evidence type="ECO:0000256" key="13">
    <source>
        <dbReference type="RuleBase" id="RU004016"/>
    </source>
</evidence>
<keyword evidence="7 15" id="KW-0732">Signal</keyword>
<comment type="similarity">
    <text evidence="3 13">Belongs to the peptidase S11 family.</text>
</comment>
<protein>
    <recommendedName>
        <fullName evidence="4">serine-type D-Ala-D-Ala carboxypeptidase</fullName>
        <ecNumber evidence="4">3.4.16.4</ecNumber>
    </recommendedName>
</protein>
<evidence type="ECO:0000256" key="3">
    <source>
        <dbReference type="ARBA" id="ARBA00007164"/>
    </source>
</evidence>
<evidence type="ECO:0000313" key="17">
    <source>
        <dbReference type="EMBL" id="NHO31019.1"/>
    </source>
</evidence>
<dbReference type="PRINTS" id="PR00725">
    <property type="entry name" value="DADACBPTASE1"/>
</dbReference>
<name>A0ABX0K6D6_9PROT</name>
<keyword evidence="9" id="KW-0133">Cell shape</keyword>
<dbReference type="EMBL" id="WOSW01000001">
    <property type="protein sequence ID" value="NHO31019.1"/>
    <property type="molecule type" value="Genomic_DNA"/>
</dbReference>
<evidence type="ECO:0000256" key="14">
    <source>
        <dbReference type="SAM" id="MobiDB-lite"/>
    </source>
</evidence>
<dbReference type="Pfam" id="PF00768">
    <property type="entry name" value="Peptidase_S11"/>
    <property type="match status" value="1"/>
</dbReference>
<evidence type="ECO:0000256" key="15">
    <source>
        <dbReference type="SAM" id="SignalP"/>
    </source>
</evidence>
<comment type="caution">
    <text evidence="17">The sequence shown here is derived from an EMBL/GenBank/DDBJ whole genome shotgun (WGS) entry which is preliminary data.</text>
</comment>
<sequence length="452" mass="47695">MQTRRILLVSGTAAFAGGAGVLSGAALPETALARPRHHAHKAPAENPDETTGTDVPGASAPAMTPIGPVDTVARWACIMDFSSGMVLLEKAADERMPPSSLTKMMTAYVVFAMLQAGRLKLDQMLPVSERAWRMQGSKMFVPLGESIAVQELIQGMLIQSGNDACIVLAEGIAGSEEQFVALMNDTATKLGMTNSHFMNATGWPAEGHYMSARDVCTIAMHLIRDYPQYYHFFSETEFKFNKISQGNRNVLVDKGLADGLKTGHTDAGGFGLCASSQREGRRVVMALNGMASSNVRAHEGERLLAWSFANFELATIVKKGQVLEQAPVWMGEAATVPVVVAQDVSLVLPHGWQSKVRVSLDYASPVLAPVAAGQALGHLTITLPGTPGAAVPTPPVAPPTPEAGVPPVVPAPPAPPATSADRVIMVSVQAGAAVTKLGFGGRIASRLGMRHH</sequence>
<feature type="region of interest" description="Disordered" evidence="14">
    <location>
        <begin position="34"/>
        <end position="55"/>
    </location>
</feature>
<dbReference type="InterPro" id="IPR006311">
    <property type="entry name" value="TAT_signal"/>
</dbReference>
<organism evidence="17 18">
    <name type="scientific">Acetobacter fallax</name>
    <dbReference type="NCBI Taxonomy" id="1737473"/>
    <lineage>
        <taxon>Bacteria</taxon>
        <taxon>Pseudomonadati</taxon>
        <taxon>Pseudomonadota</taxon>
        <taxon>Alphaproteobacteria</taxon>
        <taxon>Acetobacterales</taxon>
        <taxon>Acetobacteraceae</taxon>
        <taxon>Acetobacter</taxon>
    </lineage>
</organism>
<keyword evidence="5 17" id="KW-0121">Carboxypeptidase</keyword>
<dbReference type="InterPro" id="IPR037167">
    <property type="entry name" value="Peptidase_S11_C_sf"/>
</dbReference>
<dbReference type="Pfam" id="PF07943">
    <property type="entry name" value="PBP5_C"/>
    <property type="match status" value="1"/>
</dbReference>
<evidence type="ECO:0000256" key="4">
    <source>
        <dbReference type="ARBA" id="ARBA00012448"/>
    </source>
</evidence>
<keyword evidence="8" id="KW-0378">Hydrolase</keyword>
<feature type="chain" id="PRO_5045813951" description="serine-type D-Ala-D-Ala carboxypeptidase" evidence="15">
    <location>
        <begin position="17"/>
        <end position="452"/>
    </location>
</feature>
<comment type="pathway">
    <text evidence="2">Cell wall biogenesis; peptidoglycan biosynthesis.</text>
</comment>
<feature type="domain" description="Peptidase S11 D-Ala-D-Ala carboxypeptidase A C-terminal" evidence="16">
    <location>
        <begin position="311"/>
        <end position="393"/>
    </location>
</feature>
<keyword evidence="11" id="KW-0961">Cell wall biogenesis/degradation</keyword>
<keyword evidence="10" id="KW-0573">Peptidoglycan synthesis</keyword>
<evidence type="ECO:0000256" key="5">
    <source>
        <dbReference type="ARBA" id="ARBA00022645"/>
    </source>
</evidence>
<evidence type="ECO:0000256" key="2">
    <source>
        <dbReference type="ARBA" id="ARBA00004752"/>
    </source>
</evidence>
<evidence type="ECO:0000256" key="1">
    <source>
        <dbReference type="ARBA" id="ARBA00003217"/>
    </source>
</evidence>
<dbReference type="InterPro" id="IPR012907">
    <property type="entry name" value="Peptidase_S11_C"/>
</dbReference>